<dbReference type="EMBL" id="MWWX01000019">
    <property type="protein sequence ID" value="OZG59990.1"/>
    <property type="molecule type" value="Genomic_DNA"/>
</dbReference>
<evidence type="ECO:0000313" key="3">
    <source>
        <dbReference type="Proteomes" id="UP000216352"/>
    </source>
</evidence>
<keyword evidence="3" id="KW-1185">Reference proteome</keyword>
<keyword evidence="1" id="KW-0732">Signal</keyword>
<evidence type="ECO:0000313" key="2">
    <source>
        <dbReference type="EMBL" id="OZG59990.1"/>
    </source>
</evidence>
<dbReference type="STRING" id="1603886.GCA_001895165_01438"/>
<dbReference type="OrthoDB" id="3230981at2"/>
<dbReference type="AlphaFoldDB" id="A0A261FLC6"/>
<feature type="signal peptide" evidence="1">
    <location>
        <begin position="1"/>
        <end position="34"/>
    </location>
</feature>
<protein>
    <recommendedName>
        <fullName evidence="4">Lipoprotein</fullName>
    </recommendedName>
</protein>
<gene>
    <name evidence="2" type="ORF">BLEM_2165</name>
</gene>
<feature type="chain" id="PRO_5043153340" description="Lipoprotein" evidence="1">
    <location>
        <begin position="35"/>
        <end position="250"/>
    </location>
</feature>
<organism evidence="2 3">
    <name type="scientific">Bifidobacterium lemurum</name>
    <dbReference type="NCBI Taxonomy" id="1603886"/>
    <lineage>
        <taxon>Bacteria</taxon>
        <taxon>Bacillati</taxon>
        <taxon>Actinomycetota</taxon>
        <taxon>Actinomycetes</taxon>
        <taxon>Bifidobacteriales</taxon>
        <taxon>Bifidobacteriaceae</taxon>
        <taxon>Bifidobacterium</taxon>
    </lineage>
</organism>
<evidence type="ECO:0008006" key="4">
    <source>
        <dbReference type="Google" id="ProtNLM"/>
    </source>
</evidence>
<sequence>MHGIIAHTQRSAYRTAFKGSAALLASLWMVAALSGCGGGDGTASPAGEQTFEEEVASAERYGPLVDDWKAELESGDLSDFERGVLQRAVETGRISQDDYEQAQALYVRCMETSGYDHLVFDKLPNGLYSLSDESQTDDGYFDAVMTCSQGTTSVIEAEYRDQQDNPDRYKDRGIVAVQCLREAGIVDDSYTAAQFNSGLDRLSSSRSSGSGGNPSAAFGFPVDSDDEQTLFCISLGGLSLGGDFGSDSDE</sequence>
<comment type="caution">
    <text evidence="2">The sequence shown here is derived from an EMBL/GenBank/DDBJ whole genome shotgun (WGS) entry which is preliminary data.</text>
</comment>
<proteinExistence type="predicted"/>
<dbReference type="RefSeq" id="WP_072726018.1">
    <property type="nucleotide sequence ID" value="NZ_BDIS01000019.1"/>
</dbReference>
<reference evidence="2 3" key="1">
    <citation type="journal article" date="2017" name="BMC Genomics">
        <title>Comparative genomic and phylogenomic analyses of the Bifidobacteriaceae family.</title>
        <authorList>
            <person name="Lugli G.A."/>
            <person name="Milani C."/>
            <person name="Turroni F."/>
            <person name="Duranti S."/>
            <person name="Mancabelli L."/>
            <person name="Mangifesta M."/>
            <person name="Ferrario C."/>
            <person name="Modesto M."/>
            <person name="Mattarelli P."/>
            <person name="Jiri K."/>
            <person name="van Sinderen D."/>
            <person name="Ventura M."/>
        </authorList>
    </citation>
    <scope>NUCLEOTIDE SEQUENCE [LARGE SCALE GENOMIC DNA]</scope>
    <source>
        <strain evidence="2 3">DSM 28807</strain>
    </source>
</reference>
<name>A0A261FLC6_9BIFI</name>
<evidence type="ECO:0000256" key="1">
    <source>
        <dbReference type="SAM" id="SignalP"/>
    </source>
</evidence>
<dbReference type="Proteomes" id="UP000216352">
    <property type="component" value="Unassembled WGS sequence"/>
</dbReference>
<accession>A0A261FLC6</accession>